<evidence type="ECO:0000256" key="2">
    <source>
        <dbReference type="RuleBase" id="RU004560"/>
    </source>
</evidence>
<evidence type="ECO:0000313" key="4">
    <source>
        <dbReference type="Proteomes" id="UP000694844"/>
    </source>
</evidence>
<dbReference type="OrthoDB" id="9984961at2759"/>
<evidence type="ECO:0000256" key="1">
    <source>
        <dbReference type="ARBA" id="ARBA00009243"/>
    </source>
</evidence>
<dbReference type="GO" id="GO:0005525">
    <property type="term" value="F:GTP binding"/>
    <property type="evidence" value="ECO:0007669"/>
    <property type="project" value="UniProtKB-KW"/>
</dbReference>
<dbReference type="Pfam" id="PF00735">
    <property type="entry name" value="Septin"/>
    <property type="match status" value="1"/>
</dbReference>
<accession>A0A8B8AZK0</accession>
<dbReference type="RefSeq" id="XP_022296585.1">
    <property type="nucleotide sequence ID" value="XM_022440877.1"/>
</dbReference>
<dbReference type="AlphaFoldDB" id="A0A8B8AZK0"/>
<dbReference type="Pfam" id="PF07534">
    <property type="entry name" value="TLD"/>
    <property type="match status" value="1"/>
</dbReference>
<dbReference type="KEGG" id="cvn:111106267"/>
<dbReference type="PANTHER" id="PTHR14241">
    <property type="entry name" value="INTERFERON-INDUCED PROTEIN 44"/>
    <property type="match status" value="1"/>
</dbReference>
<dbReference type="InterPro" id="IPR027417">
    <property type="entry name" value="P-loop_NTPase"/>
</dbReference>
<reference evidence="5 6" key="1">
    <citation type="submission" date="2025-04" db="UniProtKB">
        <authorList>
            <consortium name="RefSeq"/>
        </authorList>
    </citation>
    <scope>IDENTIFICATION</scope>
    <source>
        <tissue evidence="5 6">Whole sample</tissue>
    </source>
</reference>
<evidence type="ECO:0000259" key="3">
    <source>
        <dbReference type="PROSITE" id="PS51886"/>
    </source>
</evidence>
<comment type="similarity">
    <text evidence="1">Belongs to the IFI44 family.</text>
</comment>
<protein>
    <submittedName>
        <fullName evidence="5 6">Interferon-induced protein 44-like</fullName>
    </submittedName>
</protein>
<name>A0A8B8AZK0_CRAVI</name>
<keyword evidence="4" id="KW-1185">Reference proteome</keyword>
<dbReference type="SMART" id="SM00584">
    <property type="entry name" value="TLDc"/>
    <property type="match status" value="1"/>
</dbReference>
<keyword evidence="2" id="KW-0342">GTP-binding</keyword>
<dbReference type="RefSeq" id="XP_022296583.1">
    <property type="nucleotide sequence ID" value="XM_022440875.1"/>
</dbReference>
<gene>
    <name evidence="5 6 7" type="primary">LOC111106267</name>
</gene>
<dbReference type="PROSITE" id="PS51886">
    <property type="entry name" value="TLDC"/>
    <property type="match status" value="1"/>
</dbReference>
<evidence type="ECO:0000313" key="7">
    <source>
        <dbReference type="RefSeq" id="XP_022296585.1"/>
    </source>
</evidence>
<feature type="domain" description="TLDc" evidence="3">
    <location>
        <begin position="1"/>
        <end position="200"/>
    </location>
</feature>
<dbReference type="InterPro" id="IPR006571">
    <property type="entry name" value="TLDc_dom"/>
</dbReference>
<dbReference type="Gene3D" id="3.40.50.300">
    <property type="entry name" value="P-loop containing nucleotide triphosphate hydrolases"/>
    <property type="match status" value="1"/>
</dbReference>
<comment type="similarity">
    <text evidence="2">Belongs to the TRAFAC class TrmE-Era-EngA-EngB-Septin-like GTPase superfamily. Septin GTPase family.</text>
</comment>
<evidence type="ECO:0000313" key="6">
    <source>
        <dbReference type="RefSeq" id="XP_022296584.1"/>
    </source>
</evidence>
<dbReference type="SUPFAM" id="SSF52540">
    <property type="entry name" value="P-loop containing nucleoside triphosphate hydrolases"/>
    <property type="match status" value="1"/>
</dbReference>
<dbReference type="Proteomes" id="UP000694844">
    <property type="component" value="Chromosome 8"/>
</dbReference>
<proteinExistence type="inferred from homology"/>
<dbReference type="GeneID" id="111106267"/>
<dbReference type="CDD" id="cd00882">
    <property type="entry name" value="Ras_like_GTPase"/>
    <property type="match status" value="1"/>
</dbReference>
<dbReference type="PANTHER" id="PTHR14241:SF32">
    <property type="entry name" value="VWFA DOMAIN-CONTAINING PROTEIN-RELATED"/>
    <property type="match status" value="1"/>
</dbReference>
<dbReference type="InterPro" id="IPR030379">
    <property type="entry name" value="G_SEPTIN_dom"/>
</dbReference>
<evidence type="ECO:0000313" key="5">
    <source>
        <dbReference type="RefSeq" id="XP_022296583.1"/>
    </source>
</evidence>
<dbReference type="RefSeq" id="XP_022296584.1">
    <property type="nucleotide sequence ID" value="XM_022440876.1"/>
</dbReference>
<keyword evidence="2" id="KW-0547">Nucleotide-binding</keyword>
<organism evidence="4 7">
    <name type="scientific">Crassostrea virginica</name>
    <name type="common">Eastern oyster</name>
    <dbReference type="NCBI Taxonomy" id="6565"/>
    <lineage>
        <taxon>Eukaryota</taxon>
        <taxon>Metazoa</taxon>
        <taxon>Spiralia</taxon>
        <taxon>Lophotrochozoa</taxon>
        <taxon>Mollusca</taxon>
        <taxon>Bivalvia</taxon>
        <taxon>Autobranchia</taxon>
        <taxon>Pteriomorphia</taxon>
        <taxon>Ostreida</taxon>
        <taxon>Ostreoidea</taxon>
        <taxon>Ostreidae</taxon>
        <taxon>Crassostrea</taxon>
    </lineage>
</organism>
<sequence>MPELLKKAYRDELVTWIGKPCHFRLLYKISRDGCSTQTFHQKFDAQGPTVTVLYNTDNTIFGGYLSQSWNSNGSYIDDENAFLFQLQYNGVSNPLKFPIKTTNNEYIRADYRYGHYGIEQPILDEECRFDAGYGDGNSGPYFGNGDLQTFSGVIKRSRNYFPLNGSVSGLGNTYNLKGQNCNSITNNNLQVTDLEVYKVENGAAVLTVFDKPWRDHAEWSEKKMKELKDALVAYKPAEEADVRAANILLLGQIGAGKSTFFNSVNSIFRGRITSKACSGSFEHSVTTMYRQYKIKTSSGNFLNFRLCDTRGFEEEFSMDMQEMSFILDGNIPDRYQFNPMVPVSSDTPGIMKNTDLDHKIHCVAFVIDASTADVMPDKVYKQMKDLQIKMNQRGLPQIVLLTKPDKICSDVHEDVTKLFTSSAVRDAVDRVADIMGLPRAHVLPVKNYDNESKLKLGINITIMEALERCLDFADDFIDDQLEKMAAKEN</sequence>